<dbReference type="AlphaFoldDB" id="A0A1S7LG46"/>
<organism evidence="2">
    <name type="scientific">Magnetococcus massalia (strain MO-1)</name>
    <dbReference type="NCBI Taxonomy" id="451514"/>
    <lineage>
        <taxon>Bacteria</taxon>
        <taxon>Pseudomonadati</taxon>
        <taxon>Pseudomonadota</taxon>
        <taxon>Magnetococcia</taxon>
        <taxon>Magnetococcales</taxon>
        <taxon>Magnetococcaceae</taxon>
        <taxon>Magnetococcus</taxon>
    </lineage>
</organism>
<sequence>MGQKHAEDHDSYSLKLDPQRGLMMSGQPIDELASKERASSSY</sequence>
<protein>
    <submittedName>
        <fullName evidence="2">Uncharacterized protein</fullName>
    </submittedName>
</protein>
<name>A0A1S7LG46_MAGMO</name>
<reference evidence="2" key="1">
    <citation type="submission" date="2015-04" db="EMBL/GenBank/DDBJ databases">
        <authorList>
            <person name="Syromyatnikov M.Y."/>
            <person name="Popov V.N."/>
        </authorList>
    </citation>
    <scope>NUCLEOTIDE SEQUENCE</scope>
    <source>
        <strain evidence="2">MO-1</strain>
    </source>
</reference>
<accession>A0A1S7LG46</accession>
<evidence type="ECO:0000313" key="2">
    <source>
        <dbReference type="EMBL" id="CRH05037.1"/>
    </source>
</evidence>
<feature type="region of interest" description="Disordered" evidence="1">
    <location>
        <begin position="1"/>
        <end position="42"/>
    </location>
</feature>
<feature type="compositionally biased region" description="Basic and acidic residues" evidence="1">
    <location>
        <begin position="32"/>
        <end position="42"/>
    </location>
</feature>
<gene>
    <name evidence="2" type="ORF">MAGMO_0836</name>
</gene>
<dbReference type="EMBL" id="LO017727">
    <property type="protein sequence ID" value="CRH05037.1"/>
    <property type="molecule type" value="Genomic_DNA"/>
</dbReference>
<evidence type="ECO:0000256" key="1">
    <source>
        <dbReference type="SAM" id="MobiDB-lite"/>
    </source>
</evidence>
<feature type="compositionally biased region" description="Basic and acidic residues" evidence="1">
    <location>
        <begin position="1"/>
        <end position="12"/>
    </location>
</feature>
<proteinExistence type="predicted"/>